<evidence type="ECO:0000256" key="1">
    <source>
        <dbReference type="SAM" id="MobiDB-lite"/>
    </source>
</evidence>
<sequence length="115" mass="11765">MRIAGTLAQLERAVYPVCSCAAYHGSQFQNEHQEGSKAIDVTGPNGADIQGSRKSDGYGGGGGRSSRGEGMVLEAVVGVIVMEVMVVDTGITTPAPAPAPLQAPADLGTDSFFVL</sequence>
<dbReference type="EMBL" id="JAMYWD010000005">
    <property type="protein sequence ID" value="KAJ4971885.1"/>
    <property type="molecule type" value="Genomic_DNA"/>
</dbReference>
<proteinExistence type="predicted"/>
<evidence type="ECO:0000313" key="2">
    <source>
        <dbReference type="EMBL" id="KAJ4971885.1"/>
    </source>
</evidence>
<name>A0A9Q0KK06_9MAGN</name>
<evidence type="ECO:0000313" key="3">
    <source>
        <dbReference type="Proteomes" id="UP001141806"/>
    </source>
</evidence>
<keyword evidence="3" id="KW-1185">Reference proteome</keyword>
<protein>
    <submittedName>
        <fullName evidence="2">Uncharacterized protein</fullName>
    </submittedName>
</protein>
<comment type="caution">
    <text evidence="2">The sequence shown here is derived from an EMBL/GenBank/DDBJ whole genome shotgun (WGS) entry which is preliminary data.</text>
</comment>
<feature type="region of interest" description="Disordered" evidence="1">
    <location>
        <begin position="33"/>
        <end position="66"/>
    </location>
</feature>
<dbReference type="Proteomes" id="UP001141806">
    <property type="component" value="Unassembled WGS sequence"/>
</dbReference>
<gene>
    <name evidence="2" type="ORF">NE237_004984</name>
</gene>
<dbReference type="AlphaFoldDB" id="A0A9Q0KK06"/>
<organism evidence="2 3">
    <name type="scientific">Protea cynaroides</name>
    <dbReference type="NCBI Taxonomy" id="273540"/>
    <lineage>
        <taxon>Eukaryota</taxon>
        <taxon>Viridiplantae</taxon>
        <taxon>Streptophyta</taxon>
        <taxon>Embryophyta</taxon>
        <taxon>Tracheophyta</taxon>
        <taxon>Spermatophyta</taxon>
        <taxon>Magnoliopsida</taxon>
        <taxon>Proteales</taxon>
        <taxon>Proteaceae</taxon>
        <taxon>Protea</taxon>
    </lineage>
</organism>
<reference evidence="2" key="1">
    <citation type="journal article" date="2023" name="Plant J.">
        <title>The genome of the king protea, Protea cynaroides.</title>
        <authorList>
            <person name="Chang J."/>
            <person name="Duong T.A."/>
            <person name="Schoeman C."/>
            <person name="Ma X."/>
            <person name="Roodt D."/>
            <person name="Barker N."/>
            <person name="Li Z."/>
            <person name="Van de Peer Y."/>
            <person name="Mizrachi E."/>
        </authorList>
    </citation>
    <scope>NUCLEOTIDE SEQUENCE</scope>
    <source>
        <tissue evidence="2">Young leaves</tissue>
    </source>
</reference>
<accession>A0A9Q0KK06</accession>